<dbReference type="STRING" id="349161.Dred_3039"/>
<dbReference type="InterPro" id="IPR029044">
    <property type="entry name" value="Nucleotide-diphossugar_trans"/>
</dbReference>
<gene>
    <name evidence="2" type="ordered locus">Dred_3039</name>
</gene>
<dbReference type="CDD" id="cd04196">
    <property type="entry name" value="GT_2_like_d"/>
    <property type="match status" value="1"/>
</dbReference>
<dbReference type="RefSeq" id="WP_011879330.1">
    <property type="nucleotide sequence ID" value="NC_009253.1"/>
</dbReference>
<dbReference type="Gene3D" id="3.90.550.10">
    <property type="entry name" value="Spore Coat Polysaccharide Biosynthesis Protein SpsA, Chain A"/>
    <property type="match status" value="1"/>
</dbReference>
<dbReference type="PANTHER" id="PTHR22916">
    <property type="entry name" value="GLYCOSYLTRANSFERASE"/>
    <property type="match status" value="1"/>
</dbReference>
<dbReference type="GO" id="GO:0016758">
    <property type="term" value="F:hexosyltransferase activity"/>
    <property type="evidence" value="ECO:0007669"/>
    <property type="project" value="UniProtKB-ARBA"/>
</dbReference>
<keyword evidence="3" id="KW-1185">Reference proteome</keyword>
<feature type="domain" description="Glycosyltransferase 2-like" evidence="1">
    <location>
        <begin position="5"/>
        <end position="171"/>
    </location>
</feature>
<evidence type="ECO:0000259" key="1">
    <source>
        <dbReference type="Pfam" id="PF00535"/>
    </source>
</evidence>
<evidence type="ECO:0000313" key="2">
    <source>
        <dbReference type="EMBL" id="ABO51541.1"/>
    </source>
</evidence>
<organism evidence="2 3">
    <name type="scientific">Desulforamulus reducens (strain ATCC BAA-1160 / DSM 100696 / MI-1)</name>
    <name type="common">Desulfotomaculum reducens</name>
    <dbReference type="NCBI Taxonomy" id="349161"/>
    <lineage>
        <taxon>Bacteria</taxon>
        <taxon>Bacillati</taxon>
        <taxon>Bacillota</taxon>
        <taxon>Clostridia</taxon>
        <taxon>Eubacteriales</taxon>
        <taxon>Peptococcaceae</taxon>
        <taxon>Desulforamulus</taxon>
    </lineage>
</organism>
<dbReference type="KEGG" id="drm:Dred_3039"/>
<reference evidence="2 3" key="1">
    <citation type="submission" date="2007-03" db="EMBL/GenBank/DDBJ databases">
        <title>Complete sequence of Desulfotomaculum reducens MI-1.</title>
        <authorList>
            <consortium name="US DOE Joint Genome Institute"/>
            <person name="Copeland A."/>
            <person name="Lucas S."/>
            <person name="Lapidus A."/>
            <person name="Barry K."/>
            <person name="Detter J.C."/>
            <person name="Glavina del Rio T."/>
            <person name="Hammon N."/>
            <person name="Israni S."/>
            <person name="Dalin E."/>
            <person name="Tice H."/>
            <person name="Pitluck S."/>
            <person name="Sims D."/>
            <person name="Brettin T."/>
            <person name="Bruce D."/>
            <person name="Han C."/>
            <person name="Tapia R."/>
            <person name="Schmutz J."/>
            <person name="Larimer F."/>
            <person name="Land M."/>
            <person name="Hauser L."/>
            <person name="Kyrpides N."/>
            <person name="Kim E."/>
            <person name="Tebo B.M."/>
            <person name="Richardson P."/>
        </authorList>
    </citation>
    <scope>NUCLEOTIDE SEQUENCE [LARGE SCALE GENOMIC DNA]</scope>
    <source>
        <strain evidence="2 3">MI-1</strain>
    </source>
</reference>
<dbReference type="Pfam" id="PF00535">
    <property type="entry name" value="Glycos_transf_2"/>
    <property type="match status" value="1"/>
</dbReference>
<sequence>MDKVTVLLSTYNGQAYLRELLDSVFAQKNVIASIVIRDDGSSDNTVDIIEEYISNGYDITLLKESNVGATRSFHLLTQYVYGQKEKTPFYAYCDQDDIWNPDKLNVAVDKLRALSEDLPNMYFSNLILYDGKTIRNELAFDVPCNFEPQKKAFARVFTYGCTCVFNQEALKTISLAGGENKIYHDNWLFEVCAFLGNTVFDQSSYILYRQHSNNVSGEIKKGVSLFKYRLYKLFHIKGQGHQFEEIAIQILNLYSDKLKESDKIFLTHVSRYRHNIKSKFILLFSQRTCAEEFVKTICVKGRILLNHY</sequence>
<dbReference type="Proteomes" id="UP000001556">
    <property type="component" value="Chromosome"/>
</dbReference>
<evidence type="ECO:0000313" key="3">
    <source>
        <dbReference type="Proteomes" id="UP000001556"/>
    </source>
</evidence>
<dbReference type="SUPFAM" id="SSF53448">
    <property type="entry name" value="Nucleotide-diphospho-sugar transferases"/>
    <property type="match status" value="1"/>
</dbReference>
<dbReference type="PANTHER" id="PTHR22916:SF3">
    <property type="entry name" value="UDP-GLCNAC:BETAGAL BETA-1,3-N-ACETYLGLUCOSAMINYLTRANSFERASE-LIKE PROTEIN 1"/>
    <property type="match status" value="1"/>
</dbReference>
<dbReference type="OrthoDB" id="9802649at2"/>
<dbReference type="EMBL" id="CP000612">
    <property type="protein sequence ID" value="ABO51541.1"/>
    <property type="molecule type" value="Genomic_DNA"/>
</dbReference>
<protein>
    <submittedName>
        <fullName evidence="2">Glycosyl transferase, family 2</fullName>
    </submittedName>
</protein>
<dbReference type="InterPro" id="IPR001173">
    <property type="entry name" value="Glyco_trans_2-like"/>
</dbReference>
<dbReference type="HOGENOM" id="CLU_025996_2_1_9"/>
<dbReference type="AlphaFoldDB" id="A4J8Y8"/>
<dbReference type="CAZy" id="GT2">
    <property type="family name" value="Glycosyltransferase Family 2"/>
</dbReference>
<accession>A4J8Y8</accession>
<name>A4J8Y8_DESRM</name>
<keyword evidence="2" id="KW-0808">Transferase</keyword>
<dbReference type="eggNOG" id="COG0463">
    <property type="taxonomic scope" value="Bacteria"/>
</dbReference>
<proteinExistence type="predicted"/>